<evidence type="ECO:0000313" key="4">
    <source>
        <dbReference type="EMBL" id="CAG2242634.1"/>
    </source>
</evidence>
<dbReference type="InterPro" id="IPR013126">
    <property type="entry name" value="Hsp_70_fam"/>
</dbReference>
<dbReference type="InterPro" id="IPR043129">
    <property type="entry name" value="ATPase_NBD"/>
</dbReference>
<dbReference type="EMBL" id="CAJPWZ010002680">
    <property type="protein sequence ID" value="CAG2242634.1"/>
    <property type="molecule type" value="Genomic_DNA"/>
</dbReference>
<reference evidence="4" key="1">
    <citation type="submission" date="2021-03" db="EMBL/GenBank/DDBJ databases">
        <authorList>
            <person name="Bekaert M."/>
        </authorList>
    </citation>
    <scope>NUCLEOTIDE SEQUENCE</scope>
</reference>
<organism evidence="4 5">
    <name type="scientific">Mytilus edulis</name>
    <name type="common">Blue mussel</name>
    <dbReference type="NCBI Taxonomy" id="6550"/>
    <lineage>
        <taxon>Eukaryota</taxon>
        <taxon>Metazoa</taxon>
        <taxon>Spiralia</taxon>
        <taxon>Lophotrochozoa</taxon>
        <taxon>Mollusca</taxon>
        <taxon>Bivalvia</taxon>
        <taxon>Autobranchia</taxon>
        <taxon>Pteriomorphia</taxon>
        <taxon>Mytilida</taxon>
        <taxon>Mytiloidea</taxon>
        <taxon>Mytilidae</taxon>
        <taxon>Mytilinae</taxon>
        <taxon>Mytilus</taxon>
    </lineage>
</organism>
<keyword evidence="5" id="KW-1185">Reference proteome</keyword>
<dbReference type="Proteomes" id="UP000683360">
    <property type="component" value="Unassembled WGS sequence"/>
</dbReference>
<evidence type="ECO:0000313" key="5">
    <source>
        <dbReference type="Proteomes" id="UP000683360"/>
    </source>
</evidence>
<dbReference type="Gene3D" id="3.90.640.10">
    <property type="entry name" value="Actin, Chain A, domain 4"/>
    <property type="match status" value="1"/>
</dbReference>
<name>A0A8S3U837_MYTED</name>
<comment type="caution">
    <text evidence="4">The sequence shown here is derived from an EMBL/GenBank/DDBJ whole genome shotgun (WGS) entry which is preliminary data.</text>
</comment>
<gene>
    <name evidence="4" type="ORF">MEDL_54825</name>
</gene>
<dbReference type="PANTHER" id="PTHR14187">
    <property type="entry name" value="ALPHA KINASE/ELONGATION FACTOR 2 KINASE"/>
    <property type="match status" value="1"/>
</dbReference>
<keyword evidence="3" id="KW-0067">ATP-binding</keyword>
<dbReference type="GO" id="GO:0140662">
    <property type="term" value="F:ATP-dependent protein folding chaperone"/>
    <property type="evidence" value="ECO:0007669"/>
    <property type="project" value="InterPro"/>
</dbReference>
<accession>A0A8S3U837</accession>
<comment type="similarity">
    <text evidence="1">Belongs to the heat shock protein 70 family.</text>
</comment>
<evidence type="ECO:0000256" key="1">
    <source>
        <dbReference type="ARBA" id="ARBA00007381"/>
    </source>
</evidence>
<dbReference type="PANTHER" id="PTHR14187:SF5">
    <property type="entry name" value="HEAT SHOCK 70 KDA PROTEIN 12A"/>
    <property type="match status" value="1"/>
</dbReference>
<proteinExistence type="inferred from homology"/>
<dbReference type="AlphaFoldDB" id="A0A8S3U837"/>
<dbReference type="GO" id="GO:0005524">
    <property type="term" value="F:ATP binding"/>
    <property type="evidence" value="ECO:0007669"/>
    <property type="project" value="UniProtKB-KW"/>
</dbReference>
<sequence length="160" mass="17810">MLCLLKAGIQTKNLIVALEPETASIFCQYLPTERLNGSVPGFAMTSEGTEYMVVDLGGGTADITVHQKVANGRLKEIHRAMGNDCGGTSVDRRFFDLCEKIFGDKIMKSLKEESPLAYLDLVREFEIVKKTLEIKKPKVTITIPCVALNTMYQEVHKKNL</sequence>
<dbReference type="SUPFAM" id="SSF53067">
    <property type="entry name" value="Actin-like ATPase domain"/>
    <property type="match status" value="1"/>
</dbReference>
<protein>
    <submittedName>
        <fullName evidence="4">Uncharacterized protein</fullName>
    </submittedName>
</protein>
<keyword evidence="2" id="KW-0547">Nucleotide-binding</keyword>
<dbReference type="OrthoDB" id="6135436at2759"/>
<dbReference type="Gene3D" id="3.30.420.40">
    <property type="match status" value="1"/>
</dbReference>
<evidence type="ECO:0000256" key="2">
    <source>
        <dbReference type="ARBA" id="ARBA00022741"/>
    </source>
</evidence>
<evidence type="ECO:0000256" key="3">
    <source>
        <dbReference type="ARBA" id="ARBA00022840"/>
    </source>
</evidence>
<dbReference type="Pfam" id="PF00012">
    <property type="entry name" value="HSP70"/>
    <property type="match status" value="1"/>
</dbReference>